<dbReference type="EMBL" id="QUAM01000008">
    <property type="protein sequence ID" value="TPR12416.1"/>
    <property type="molecule type" value="Genomic_DNA"/>
</dbReference>
<sequence length="117" mass="13917">MKMTFGEKIKHLRQLNSWTMNDFIQRFNDENQTKVSRGRLSMWENDLNDPSFRVVQSIARMFNISVDYFGDDAKSLSKYRKDDSGANELMSIYSDLVPRRKKSLLEYARTQHNEQQK</sequence>
<evidence type="ECO:0000313" key="2">
    <source>
        <dbReference type="EMBL" id="TPR12416.1"/>
    </source>
</evidence>
<dbReference type="Pfam" id="PF01381">
    <property type="entry name" value="HTH_3"/>
    <property type="match status" value="1"/>
</dbReference>
<dbReference type="PROSITE" id="PS50943">
    <property type="entry name" value="HTH_CROC1"/>
    <property type="match status" value="1"/>
</dbReference>
<dbReference type="Gene3D" id="1.10.260.40">
    <property type="entry name" value="lambda repressor-like DNA-binding domains"/>
    <property type="match status" value="1"/>
</dbReference>
<dbReference type="InterPro" id="IPR010982">
    <property type="entry name" value="Lambda_DNA-bd_dom_sf"/>
</dbReference>
<dbReference type="Proteomes" id="UP000767392">
    <property type="component" value="Unassembled WGS sequence"/>
</dbReference>
<evidence type="ECO:0000259" key="1">
    <source>
        <dbReference type="PROSITE" id="PS50943"/>
    </source>
</evidence>
<name>A0ABY2YSU5_9LACO</name>
<keyword evidence="3" id="KW-1185">Reference proteome</keyword>
<feature type="domain" description="HTH cro/C1-type" evidence="1">
    <location>
        <begin position="35"/>
        <end position="69"/>
    </location>
</feature>
<accession>A0ABY2YSU5</accession>
<dbReference type="InterPro" id="IPR001387">
    <property type="entry name" value="Cro/C1-type_HTH"/>
</dbReference>
<dbReference type="SMART" id="SM00530">
    <property type="entry name" value="HTH_XRE"/>
    <property type="match status" value="1"/>
</dbReference>
<comment type="caution">
    <text evidence="2">The sequence shown here is derived from an EMBL/GenBank/DDBJ whole genome shotgun (WGS) entry which is preliminary data.</text>
</comment>
<organism evidence="2 3">
    <name type="scientific">Apilactobacillus timberlakei</name>
    <dbReference type="NCBI Taxonomy" id="2008380"/>
    <lineage>
        <taxon>Bacteria</taxon>
        <taxon>Bacillati</taxon>
        <taxon>Bacillota</taxon>
        <taxon>Bacilli</taxon>
        <taxon>Lactobacillales</taxon>
        <taxon>Lactobacillaceae</taxon>
        <taxon>Apilactobacillus</taxon>
    </lineage>
</organism>
<protein>
    <submittedName>
        <fullName evidence="2">XRE family transcriptional regulator</fullName>
    </submittedName>
</protein>
<reference evidence="2 3" key="1">
    <citation type="submission" date="2018-08" db="EMBL/GenBank/DDBJ databases">
        <title>Comparative genomics of wild bee and flower associated Lactobacillus reveals potential adaptation to the bee host.</title>
        <authorList>
            <person name="Vuong H.Q."/>
            <person name="Mcfrederick Q.S."/>
        </authorList>
    </citation>
    <scope>NUCLEOTIDE SEQUENCE [LARGE SCALE GENOMIC DNA]</scope>
    <source>
        <strain evidence="2 3">HV_04</strain>
    </source>
</reference>
<gene>
    <name evidence="2" type="ORF">DY048_07650</name>
</gene>
<evidence type="ECO:0000313" key="3">
    <source>
        <dbReference type="Proteomes" id="UP000767392"/>
    </source>
</evidence>
<dbReference type="CDD" id="cd00093">
    <property type="entry name" value="HTH_XRE"/>
    <property type="match status" value="1"/>
</dbReference>
<proteinExistence type="predicted"/>
<dbReference type="SUPFAM" id="SSF47413">
    <property type="entry name" value="lambda repressor-like DNA-binding domains"/>
    <property type="match status" value="1"/>
</dbReference>